<dbReference type="VEuPathDB" id="VectorBase:LOC119171562"/>
<reference evidence="1" key="1">
    <citation type="journal article" date="2020" name="Cell">
        <title>Large-Scale Comparative Analyses of Tick Genomes Elucidate Their Genetic Diversity and Vector Capacities.</title>
        <authorList>
            <consortium name="Tick Genome and Microbiome Consortium (TIGMIC)"/>
            <person name="Jia N."/>
            <person name="Wang J."/>
            <person name="Shi W."/>
            <person name="Du L."/>
            <person name="Sun Y."/>
            <person name="Zhan W."/>
            <person name="Jiang J.F."/>
            <person name="Wang Q."/>
            <person name="Zhang B."/>
            <person name="Ji P."/>
            <person name="Bell-Sakyi L."/>
            <person name="Cui X.M."/>
            <person name="Yuan T.T."/>
            <person name="Jiang B.G."/>
            <person name="Yang W.F."/>
            <person name="Lam T.T."/>
            <person name="Chang Q.C."/>
            <person name="Ding S.J."/>
            <person name="Wang X.J."/>
            <person name="Zhu J.G."/>
            <person name="Ruan X.D."/>
            <person name="Zhao L."/>
            <person name="Wei J.T."/>
            <person name="Ye R.Z."/>
            <person name="Que T.C."/>
            <person name="Du C.H."/>
            <person name="Zhou Y.H."/>
            <person name="Cheng J.X."/>
            <person name="Dai P.F."/>
            <person name="Guo W.B."/>
            <person name="Han X.H."/>
            <person name="Huang E.J."/>
            <person name="Li L.F."/>
            <person name="Wei W."/>
            <person name="Gao Y.C."/>
            <person name="Liu J.Z."/>
            <person name="Shao H.Z."/>
            <person name="Wang X."/>
            <person name="Wang C.C."/>
            <person name="Yang T.C."/>
            <person name="Huo Q.B."/>
            <person name="Li W."/>
            <person name="Chen H.Y."/>
            <person name="Chen S.E."/>
            <person name="Zhou L.G."/>
            <person name="Ni X.B."/>
            <person name="Tian J.H."/>
            <person name="Sheng Y."/>
            <person name="Liu T."/>
            <person name="Pan Y.S."/>
            <person name="Xia L.Y."/>
            <person name="Li J."/>
            <person name="Zhao F."/>
            <person name="Cao W.C."/>
        </authorList>
    </citation>
    <scope>NUCLEOTIDE SEQUENCE</scope>
    <source>
        <strain evidence="1">Rmic-2018</strain>
    </source>
</reference>
<dbReference type="AlphaFoldDB" id="A0A9J6DN36"/>
<evidence type="ECO:0000313" key="1">
    <source>
        <dbReference type="EMBL" id="KAH8023320.1"/>
    </source>
</evidence>
<gene>
    <name evidence="1" type="ORF">HPB51_011763</name>
</gene>
<dbReference type="Proteomes" id="UP000821866">
    <property type="component" value="Chromosome 6"/>
</dbReference>
<keyword evidence="2" id="KW-1185">Reference proteome</keyword>
<name>A0A9J6DN36_RHIMP</name>
<protein>
    <submittedName>
        <fullName evidence="1">Uncharacterized protein</fullName>
    </submittedName>
</protein>
<evidence type="ECO:0000313" key="2">
    <source>
        <dbReference type="Proteomes" id="UP000821866"/>
    </source>
</evidence>
<proteinExistence type="predicted"/>
<accession>A0A9J6DN36</accession>
<comment type="caution">
    <text evidence="1">The sequence shown here is derived from an EMBL/GenBank/DDBJ whole genome shotgun (WGS) entry which is preliminary data.</text>
</comment>
<reference evidence="1" key="2">
    <citation type="submission" date="2021-09" db="EMBL/GenBank/DDBJ databases">
        <authorList>
            <person name="Jia N."/>
            <person name="Wang J."/>
            <person name="Shi W."/>
            <person name="Du L."/>
            <person name="Sun Y."/>
            <person name="Zhan W."/>
            <person name="Jiang J."/>
            <person name="Wang Q."/>
            <person name="Zhang B."/>
            <person name="Ji P."/>
            <person name="Sakyi L.B."/>
            <person name="Cui X."/>
            <person name="Yuan T."/>
            <person name="Jiang B."/>
            <person name="Yang W."/>
            <person name="Lam T.T.-Y."/>
            <person name="Chang Q."/>
            <person name="Ding S."/>
            <person name="Wang X."/>
            <person name="Zhu J."/>
            <person name="Ruan X."/>
            <person name="Zhao L."/>
            <person name="Wei J."/>
            <person name="Que T."/>
            <person name="Du C."/>
            <person name="Cheng J."/>
            <person name="Dai P."/>
            <person name="Han X."/>
            <person name="Huang E."/>
            <person name="Gao Y."/>
            <person name="Liu J."/>
            <person name="Shao H."/>
            <person name="Ye R."/>
            <person name="Li L."/>
            <person name="Wei W."/>
            <person name="Wang X."/>
            <person name="Wang C."/>
            <person name="Huo Q."/>
            <person name="Li W."/>
            <person name="Guo W."/>
            <person name="Chen H."/>
            <person name="Chen S."/>
            <person name="Zhou L."/>
            <person name="Zhou L."/>
            <person name="Ni X."/>
            <person name="Tian J."/>
            <person name="Zhou Y."/>
            <person name="Sheng Y."/>
            <person name="Liu T."/>
            <person name="Pan Y."/>
            <person name="Xia L."/>
            <person name="Li J."/>
            <person name="Zhao F."/>
            <person name="Cao W."/>
        </authorList>
    </citation>
    <scope>NUCLEOTIDE SEQUENCE</scope>
    <source>
        <strain evidence="1">Rmic-2018</strain>
        <tissue evidence="1">Larvae</tissue>
    </source>
</reference>
<dbReference type="EMBL" id="JABSTU010000008">
    <property type="protein sequence ID" value="KAH8023320.1"/>
    <property type="molecule type" value="Genomic_DNA"/>
</dbReference>
<sequence length="313" mass="36487">MVTRLVSVMLDNINVSHGGPIMIVSKDKESICSIMAQFEEVLDDVEIVSADSDIFQMKKRVLTAGHNPEVVEPSHLRLLRRHVDEIEQLKSRTRNVQDHLRRIPSRLLGESELKSVMNDKHYRSLFFTMVTGAEDKLRDWLLADNEDVVARFSSGNHSFLSEDEVCYISDVWELDMESRYRLYGYWRNSYCERKSREWFDLVERFKTLLLLKKEVEEKLQLDALRGKKILGATLSSLPKIWTMLRDIKPQIIIVLESRSIPEPFMLPVITLNPHHIVLISDTRNIFDYRERWRPPMARCSSVLLNKGSPAVSF</sequence>
<organism evidence="1 2">
    <name type="scientific">Rhipicephalus microplus</name>
    <name type="common">Cattle tick</name>
    <name type="synonym">Boophilus microplus</name>
    <dbReference type="NCBI Taxonomy" id="6941"/>
    <lineage>
        <taxon>Eukaryota</taxon>
        <taxon>Metazoa</taxon>
        <taxon>Ecdysozoa</taxon>
        <taxon>Arthropoda</taxon>
        <taxon>Chelicerata</taxon>
        <taxon>Arachnida</taxon>
        <taxon>Acari</taxon>
        <taxon>Parasitiformes</taxon>
        <taxon>Ixodida</taxon>
        <taxon>Ixodoidea</taxon>
        <taxon>Ixodidae</taxon>
        <taxon>Rhipicephalinae</taxon>
        <taxon>Rhipicephalus</taxon>
        <taxon>Boophilus</taxon>
    </lineage>
</organism>